<dbReference type="Proteomes" id="UP000502248">
    <property type="component" value="Chromosome"/>
</dbReference>
<dbReference type="EMBL" id="CP051680">
    <property type="protein sequence ID" value="QJD84563.1"/>
    <property type="molecule type" value="Genomic_DNA"/>
</dbReference>
<keyword evidence="2" id="KW-1185">Reference proteome</keyword>
<dbReference type="AlphaFoldDB" id="A0A7Z2ZM09"/>
<evidence type="ECO:0000313" key="2">
    <source>
        <dbReference type="Proteomes" id="UP000502248"/>
    </source>
</evidence>
<name>A0A7Z2ZM09_9BACL</name>
<sequence>MIRITSQTSLVEPPRWAELQRRLFVAMDRAYEPILERYVREDGSLMWPTDPDHQGIDALDDAYESFHNWPLLYLLGGNDKYLELSLREYDAITEQFSKYGSGHGHPMAVKEYEQGYDWFHQGEGYLFFYHLNLAAPHAPKNKDRSIRYAGFYLNEDPEAPNYDASLKLIRCAYSGSMGPAYRNFTGEPWAYEDWKAFYGLPFSDVTGISEIEDIRDPDKAAAMGAVMRERMSHGDVIVNLAATTMAANAFLHTGDEKYRTWVKEYVEAWMERARENGGIVPDNVGLNGRIGETMNGNWYGGYYGWTWPHGWLSVGEALLIASENVTLLTGDLAYLDFARSQIVRLADLGIEHKGTLRVPYKRGDIGLKCRYKLWIPGVLQNDDGEIVSRDGWFEFQPMDAKFPLHLWHLSQDRKDLELARRLKNNDRPEWEQVVAKPAKDLGGHDAPWASFLSGEFPDYPERILEYNLEQVAQRLKFISEDKQDPSSYTDSYLQARNPITVEGLMQLTMGAPLPAYNGGLVMATVSYWDVKRNRPGLPEDVAALVESIEPGRFKLTIVNLNASDLPRELIIKAGAYGEHRFVKARFEGRSVEIGDRQFSLLLHPSTVIRLEMEVERFAYDPSYG</sequence>
<dbReference type="KEGG" id="cheb:HH215_16185"/>
<dbReference type="SUPFAM" id="SSF48208">
    <property type="entry name" value="Six-hairpin glycosidases"/>
    <property type="match status" value="1"/>
</dbReference>
<proteinExistence type="predicted"/>
<dbReference type="Pfam" id="PF26099">
    <property type="entry name" value="DUF8034"/>
    <property type="match status" value="1"/>
</dbReference>
<accession>A0A7Z2ZM09</accession>
<dbReference type="InterPro" id="IPR058347">
    <property type="entry name" value="DUF8034"/>
</dbReference>
<protein>
    <submittedName>
        <fullName evidence="1">Uncharacterized protein</fullName>
    </submittedName>
</protein>
<dbReference type="RefSeq" id="WP_169280844.1">
    <property type="nucleotide sequence ID" value="NZ_CP051680.1"/>
</dbReference>
<organism evidence="1 2">
    <name type="scientific">Cohnella herbarum</name>
    <dbReference type="NCBI Taxonomy" id="2728023"/>
    <lineage>
        <taxon>Bacteria</taxon>
        <taxon>Bacillati</taxon>
        <taxon>Bacillota</taxon>
        <taxon>Bacilli</taxon>
        <taxon>Bacillales</taxon>
        <taxon>Paenibacillaceae</taxon>
        <taxon>Cohnella</taxon>
    </lineage>
</organism>
<gene>
    <name evidence="1" type="ORF">HH215_16185</name>
</gene>
<reference evidence="1 2" key="1">
    <citation type="submission" date="2020-04" db="EMBL/GenBank/DDBJ databases">
        <title>Genome sequencing of novel species.</title>
        <authorList>
            <person name="Heo J."/>
            <person name="Kim S.-J."/>
            <person name="Kim J.-S."/>
            <person name="Hong S.-B."/>
            <person name="Kwon S.-W."/>
        </authorList>
    </citation>
    <scope>NUCLEOTIDE SEQUENCE [LARGE SCALE GENOMIC DNA]</scope>
    <source>
        <strain evidence="1 2">MFER-1</strain>
    </source>
</reference>
<dbReference type="GO" id="GO:0005975">
    <property type="term" value="P:carbohydrate metabolic process"/>
    <property type="evidence" value="ECO:0007669"/>
    <property type="project" value="InterPro"/>
</dbReference>
<evidence type="ECO:0000313" key="1">
    <source>
        <dbReference type="EMBL" id="QJD84563.1"/>
    </source>
</evidence>
<dbReference type="InterPro" id="IPR008928">
    <property type="entry name" value="6-hairpin_glycosidase_sf"/>
</dbReference>